<dbReference type="InterPro" id="IPR018739">
    <property type="entry name" value="DUF2281"/>
</dbReference>
<protein>
    <recommendedName>
        <fullName evidence="2">DUF2281 domain-containing protein</fullName>
    </recommendedName>
</protein>
<sequence length="145" mass="16024">MHDILRERLIRKIETLPEDQVYQTLDYIEFLEGKYGAEDGEEASGLRRFAEAVEDKLRKRSMSPAKLREAFQLLSAADRVLSNVSSAGRKLVEELTPVGDEDSAKGDVPAVDEDSDSPLVDADSVEGDLPAVDEVSVEEAFPLED</sequence>
<dbReference type="AlphaFoldDB" id="A0A381Q3C0"/>
<accession>A0A381Q3C0</accession>
<evidence type="ECO:0000313" key="3">
    <source>
        <dbReference type="EMBL" id="SUZ73846.1"/>
    </source>
</evidence>
<organism evidence="3">
    <name type="scientific">marine metagenome</name>
    <dbReference type="NCBI Taxonomy" id="408172"/>
    <lineage>
        <taxon>unclassified sequences</taxon>
        <taxon>metagenomes</taxon>
        <taxon>ecological metagenomes</taxon>
    </lineage>
</organism>
<evidence type="ECO:0000259" key="2">
    <source>
        <dbReference type="Pfam" id="PF10047"/>
    </source>
</evidence>
<feature type="domain" description="DUF2281" evidence="2">
    <location>
        <begin position="8"/>
        <end position="39"/>
    </location>
</feature>
<reference evidence="3" key="1">
    <citation type="submission" date="2018-05" db="EMBL/GenBank/DDBJ databases">
        <authorList>
            <person name="Lanie J.A."/>
            <person name="Ng W.-L."/>
            <person name="Kazmierczak K.M."/>
            <person name="Andrzejewski T.M."/>
            <person name="Davidsen T.M."/>
            <person name="Wayne K.J."/>
            <person name="Tettelin H."/>
            <person name="Glass J.I."/>
            <person name="Rusch D."/>
            <person name="Podicherti R."/>
            <person name="Tsui H.-C.T."/>
            <person name="Winkler M.E."/>
        </authorList>
    </citation>
    <scope>NUCLEOTIDE SEQUENCE</scope>
</reference>
<gene>
    <name evidence="3" type="ORF">METZ01_LOCUS26700</name>
</gene>
<evidence type="ECO:0000256" key="1">
    <source>
        <dbReference type="SAM" id="MobiDB-lite"/>
    </source>
</evidence>
<name>A0A381Q3C0_9ZZZZ</name>
<feature type="region of interest" description="Disordered" evidence="1">
    <location>
        <begin position="94"/>
        <end position="145"/>
    </location>
</feature>
<feature type="compositionally biased region" description="Acidic residues" evidence="1">
    <location>
        <begin position="135"/>
        <end position="145"/>
    </location>
</feature>
<dbReference type="EMBL" id="UINC01001193">
    <property type="protein sequence ID" value="SUZ73846.1"/>
    <property type="molecule type" value="Genomic_DNA"/>
</dbReference>
<dbReference type="Pfam" id="PF10047">
    <property type="entry name" value="DUF2281"/>
    <property type="match status" value="1"/>
</dbReference>
<proteinExistence type="predicted"/>